<name>A0A1X7U440_AMPQE</name>
<dbReference type="InParanoid" id="A0A1X7U440"/>
<dbReference type="EnsemblMetazoa" id="Aqu2.1.22216_001">
    <property type="protein sequence ID" value="Aqu2.1.22216_001"/>
    <property type="gene ID" value="Aqu2.1.22216"/>
</dbReference>
<reference evidence="2" key="1">
    <citation type="submission" date="2017-05" db="UniProtKB">
        <authorList>
            <consortium name="EnsemblMetazoa"/>
        </authorList>
    </citation>
    <scope>IDENTIFICATION</scope>
</reference>
<dbReference type="AlphaFoldDB" id="A0A1X7U440"/>
<evidence type="ECO:0000256" key="1">
    <source>
        <dbReference type="SAM" id="MobiDB-lite"/>
    </source>
</evidence>
<sequence length="299" mass="33784">MGNCVAGEKEERERRAGGSTNDSSQTLLSGGQTREEEDEDEEEGQQKKSELVNFAGDMTESLSRGRISSERGHSVRRIIRQGYNLKKHYTHPTMDFSLKLSPILQVVEEHISFLASDGSLECQLEANAVVLELLKLRSHLGQNLIPLSMKNAFYRERLNLSGGGGALPQRSFRLDCIQFFEPLQFYGNEPGGLHELVKLYVFLLTEIDKLTPFMTFYLERTCHSGEFYHCLCFFCEGNVRGQFHIYGDQCPSYWELRDDVLANTEKTIQHIVSGGVDPLPETICVTTLETPRDPGPINL</sequence>
<feature type="region of interest" description="Disordered" evidence="1">
    <location>
        <begin position="1"/>
        <end position="55"/>
    </location>
</feature>
<accession>A0A1X7U440</accession>
<feature type="compositionally biased region" description="Basic and acidic residues" evidence="1">
    <location>
        <begin position="7"/>
        <end position="16"/>
    </location>
</feature>
<organism evidence="2">
    <name type="scientific">Amphimedon queenslandica</name>
    <name type="common">Sponge</name>
    <dbReference type="NCBI Taxonomy" id="400682"/>
    <lineage>
        <taxon>Eukaryota</taxon>
        <taxon>Metazoa</taxon>
        <taxon>Porifera</taxon>
        <taxon>Demospongiae</taxon>
        <taxon>Heteroscleromorpha</taxon>
        <taxon>Haplosclerida</taxon>
        <taxon>Niphatidae</taxon>
        <taxon>Amphimedon</taxon>
    </lineage>
</organism>
<evidence type="ECO:0000313" key="2">
    <source>
        <dbReference type="EnsemblMetazoa" id="Aqu2.1.22216_001"/>
    </source>
</evidence>
<proteinExistence type="predicted"/>
<protein>
    <submittedName>
        <fullName evidence="2">Uncharacterized protein</fullName>
    </submittedName>
</protein>
<feature type="compositionally biased region" description="Polar residues" evidence="1">
    <location>
        <begin position="19"/>
        <end position="32"/>
    </location>
</feature>